<dbReference type="InterPro" id="IPR050306">
    <property type="entry name" value="PfkB_Carbo_kinase"/>
</dbReference>
<evidence type="ECO:0000313" key="6">
    <source>
        <dbReference type="Proteomes" id="UP001253848"/>
    </source>
</evidence>
<dbReference type="EMBL" id="JAVRHN010000013">
    <property type="protein sequence ID" value="MDT0687680.1"/>
    <property type="molecule type" value="Genomic_DNA"/>
</dbReference>
<evidence type="ECO:0000313" key="5">
    <source>
        <dbReference type="EMBL" id="MDT0687680.1"/>
    </source>
</evidence>
<name>A0ABU3DVC7_9FLAO</name>
<gene>
    <name evidence="5" type="ORF">RM541_15025</name>
</gene>
<feature type="domain" description="Carbohydrate kinase PfkB" evidence="4">
    <location>
        <begin position="7"/>
        <end position="282"/>
    </location>
</feature>
<dbReference type="GO" id="GO:0016301">
    <property type="term" value="F:kinase activity"/>
    <property type="evidence" value="ECO:0007669"/>
    <property type="project" value="UniProtKB-KW"/>
</dbReference>
<comment type="similarity">
    <text evidence="1">Belongs to the carbohydrate kinase PfkB family.</text>
</comment>
<dbReference type="Gene3D" id="3.40.1190.20">
    <property type="match status" value="1"/>
</dbReference>
<dbReference type="InterPro" id="IPR029056">
    <property type="entry name" value="Ribokinase-like"/>
</dbReference>
<dbReference type="EC" id="2.7.1.-" evidence="5"/>
<keyword evidence="6" id="KW-1185">Reference proteome</keyword>
<evidence type="ECO:0000256" key="2">
    <source>
        <dbReference type="ARBA" id="ARBA00022679"/>
    </source>
</evidence>
<comment type="caution">
    <text evidence="5">The sequence shown here is derived from an EMBL/GenBank/DDBJ whole genome shotgun (WGS) entry which is preliminary data.</text>
</comment>
<sequence>MNLKAVCFGEILYDIFPNEERIGGAPLNVASRLSGLGIKTEMISKVGDDEKGEKLISYLKSKNIKTENISKDTEYCTGVVNVTLSESGSATYDIAHPAAWDKIRISEGIKNSVKEADAFIFGSLVCRDKVSREALFKLLPEAKYRVFDINLRPPYYEKETLVKLMEQANFIKFNDDELFEIAEMLGSPYNSLEQNLQFLSEKTNTKDICVTKGRHGAVLLKNGTRYYNSGFKMKVKDTVGAGDSFLASLIAGLLKEEDLQRTLDFACAVGALVAGEEGANPILSKKRIYEFSRIPEKE</sequence>
<dbReference type="InterPro" id="IPR011611">
    <property type="entry name" value="PfkB_dom"/>
</dbReference>
<protein>
    <submittedName>
        <fullName evidence="5">Carbohydrate kinase</fullName>
        <ecNumber evidence="5">2.7.1.-</ecNumber>
    </submittedName>
</protein>
<dbReference type="PANTHER" id="PTHR43085">
    <property type="entry name" value="HEXOKINASE FAMILY MEMBER"/>
    <property type="match status" value="1"/>
</dbReference>
<dbReference type="RefSeq" id="WP_311500954.1">
    <property type="nucleotide sequence ID" value="NZ_JAVRHN010000013.1"/>
</dbReference>
<dbReference type="Pfam" id="PF00294">
    <property type="entry name" value="PfkB"/>
    <property type="match status" value="1"/>
</dbReference>
<dbReference type="SUPFAM" id="SSF53613">
    <property type="entry name" value="Ribokinase-like"/>
    <property type="match status" value="1"/>
</dbReference>
<evidence type="ECO:0000256" key="1">
    <source>
        <dbReference type="ARBA" id="ARBA00010688"/>
    </source>
</evidence>
<reference evidence="5 6" key="1">
    <citation type="submission" date="2023-09" db="EMBL/GenBank/DDBJ databases">
        <authorList>
            <person name="Rey-Velasco X."/>
        </authorList>
    </citation>
    <scope>NUCLEOTIDE SEQUENCE [LARGE SCALE GENOMIC DNA]</scope>
    <source>
        <strain evidence="5 6">F225</strain>
    </source>
</reference>
<keyword evidence="2 5" id="KW-0808">Transferase</keyword>
<dbReference type="Proteomes" id="UP001253848">
    <property type="component" value="Unassembled WGS sequence"/>
</dbReference>
<evidence type="ECO:0000256" key="3">
    <source>
        <dbReference type="ARBA" id="ARBA00022777"/>
    </source>
</evidence>
<proteinExistence type="inferred from homology"/>
<accession>A0ABU3DVC7</accession>
<keyword evidence="3 5" id="KW-0418">Kinase</keyword>
<dbReference type="CDD" id="cd01167">
    <property type="entry name" value="bac_FRK"/>
    <property type="match status" value="1"/>
</dbReference>
<organism evidence="5 6">
    <name type="scientific">Autumnicola psychrophila</name>
    <dbReference type="NCBI Taxonomy" id="3075592"/>
    <lineage>
        <taxon>Bacteria</taxon>
        <taxon>Pseudomonadati</taxon>
        <taxon>Bacteroidota</taxon>
        <taxon>Flavobacteriia</taxon>
        <taxon>Flavobacteriales</taxon>
        <taxon>Flavobacteriaceae</taxon>
        <taxon>Autumnicola</taxon>
    </lineage>
</organism>
<dbReference type="PANTHER" id="PTHR43085:SF57">
    <property type="entry name" value="CARBOHYDRATE KINASE PFKB DOMAIN-CONTAINING PROTEIN"/>
    <property type="match status" value="1"/>
</dbReference>
<evidence type="ECO:0000259" key="4">
    <source>
        <dbReference type="Pfam" id="PF00294"/>
    </source>
</evidence>